<reference evidence="2 3" key="1">
    <citation type="submission" date="2017-07" db="EMBL/GenBank/DDBJ databases">
        <title>Isolation and whole genome analysis of endospore-forming bacteria from heroin.</title>
        <authorList>
            <person name="Kalinowski J."/>
            <person name="Ahrens B."/>
            <person name="Al-Dilaimi A."/>
            <person name="Winkler A."/>
            <person name="Wibberg D."/>
            <person name="Schleenbecker U."/>
            <person name="Ruckert C."/>
            <person name="Wolfel R."/>
            <person name="Grass G."/>
        </authorList>
    </citation>
    <scope>NUCLEOTIDE SEQUENCE [LARGE SCALE GENOMIC DNA]</scope>
    <source>
        <strain evidence="2 3">7523-2</strain>
    </source>
</reference>
<comment type="caution">
    <text evidence="2">The sequence shown here is derived from an EMBL/GenBank/DDBJ whole genome shotgun (WGS) entry which is preliminary data.</text>
</comment>
<dbReference type="Pfam" id="PF07075">
    <property type="entry name" value="NamZ_N"/>
    <property type="match status" value="1"/>
</dbReference>
<protein>
    <recommendedName>
        <fullName evidence="1">Peptidoglycan beta-N-acetylmuramidase NamZ N-terminal domain-containing protein</fullName>
    </recommendedName>
</protein>
<dbReference type="InterPro" id="IPR008302">
    <property type="entry name" value="NamZ"/>
</dbReference>
<name>A0A268QTY8_SHOCL</name>
<sequence length="67" mass="7602">GGTKVEGPVLDMKYSSFVGNYPIPLRHGMTVGELAELFNEEFEIGADLTVVKMNGWKRNMYYDDTRL</sequence>
<dbReference type="InterPro" id="IPR048502">
    <property type="entry name" value="NamZ_N"/>
</dbReference>
<dbReference type="GO" id="GO:0033922">
    <property type="term" value="F:peptidoglycan beta-N-acetylmuramidase activity"/>
    <property type="evidence" value="ECO:0007669"/>
    <property type="project" value="InterPro"/>
</dbReference>
<dbReference type="PANTHER" id="PTHR42915">
    <property type="entry name" value="HYPOTHETICAL 460 KDA PROTEIN IN FEUA-SIGW INTERGENIC REGION [PRECURSOR]"/>
    <property type="match status" value="1"/>
</dbReference>
<feature type="domain" description="Peptidoglycan beta-N-acetylmuramidase NamZ N-terminal" evidence="1">
    <location>
        <begin position="1"/>
        <end position="66"/>
    </location>
</feature>
<feature type="non-terminal residue" evidence="2">
    <location>
        <position position="67"/>
    </location>
</feature>
<evidence type="ECO:0000313" key="3">
    <source>
        <dbReference type="Proteomes" id="UP000216133"/>
    </source>
</evidence>
<proteinExistence type="predicted"/>
<gene>
    <name evidence="2" type="ORF">CHH61_26885</name>
</gene>
<dbReference type="PANTHER" id="PTHR42915:SF1">
    <property type="entry name" value="PEPTIDOGLYCAN BETA-N-ACETYLMURAMIDASE NAMZ"/>
    <property type="match status" value="1"/>
</dbReference>
<accession>A0A268QTY8</accession>
<dbReference type="Proteomes" id="UP000216133">
    <property type="component" value="Unassembled WGS sequence"/>
</dbReference>
<dbReference type="Gene3D" id="3.40.50.12170">
    <property type="entry name" value="Uncharacterised protein PF07075, DUF1343"/>
    <property type="match status" value="1"/>
</dbReference>
<evidence type="ECO:0000259" key="1">
    <source>
        <dbReference type="Pfam" id="PF07075"/>
    </source>
</evidence>
<organism evidence="2 3">
    <name type="scientific">Shouchella clausii</name>
    <name type="common">Alkalihalobacillus clausii</name>
    <dbReference type="NCBI Taxonomy" id="79880"/>
    <lineage>
        <taxon>Bacteria</taxon>
        <taxon>Bacillati</taxon>
        <taxon>Bacillota</taxon>
        <taxon>Bacilli</taxon>
        <taxon>Bacillales</taxon>
        <taxon>Bacillaceae</taxon>
        <taxon>Shouchella</taxon>
    </lineage>
</organism>
<feature type="non-terminal residue" evidence="2">
    <location>
        <position position="1"/>
    </location>
</feature>
<dbReference type="EMBL" id="NPBS01001097">
    <property type="protein sequence ID" value="PAF11519.1"/>
    <property type="molecule type" value="Genomic_DNA"/>
</dbReference>
<dbReference type="RefSeq" id="WP_143118240.1">
    <property type="nucleotide sequence ID" value="NZ_NPBS01001097.1"/>
</dbReference>
<dbReference type="AlphaFoldDB" id="A0A268QTY8"/>
<evidence type="ECO:0000313" key="2">
    <source>
        <dbReference type="EMBL" id="PAF11519.1"/>
    </source>
</evidence>